<accession>X1TE37</accession>
<proteinExistence type="predicted"/>
<feature type="non-terminal residue" evidence="1">
    <location>
        <position position="1"/>
    </location>
</feature>
<gene>
    <name evidence="1" type="ORF">S12H4_36202</name>
</gene>
<name>X1TE37_9ZZZZ</name>
<dbReference type="AlphaFoldDB" id="X1TE37"/>
<comment type="caution">
    <text evidence="1">The sequence shown here is derived from an EMBL/GenBank/DDBJ whole genome shotgun (WGS) entry which is preliminary data.</text>
</comment>
<dbReference type="EMBL" id="BARW01021565">
    <property type="protein sequence ID" value="GAI89621.1"/>
    <property type="molecule type" value="Genomic_DNA"/>
</dbReference>
<evidence type="ECO:0000313" key="1">
    <source>
        <dbReference type="EMBL" id="GAI89621.1"/>
    </source>
</evidence>
<organism evidence="1">
    <name type="scientific">marine sediment metagenome</name>
    <dbReference type="NCBI Taxonomy" id="412755"/>
    <lineage>
        <taxon>unclassified sequences</taxon>
        <taxon>metagenomes</taxon>
        <taxon>ecological metagenomes</taxon>
    </lineage>
</organism>
<dbReference type="Gene3D" id="2.60.40.10">
    <property type="entry name" value="Immunoglobulins"/>
    <property type="match status" value="1"/>
</dbReference>
<dbReference type="InterPro" id="IPR013783">
    <property type="entry name" value="Ig-like_fold"/>
</dbReference>
<protein>
    <submittedName>
        <fullName evidence="1">Uncharacterized protein</fullName>
    </submittedName>
</protein>
<sequence length="263" mass="28654">SDFDIDETSNVTRKWYLTVNVSNGSLNAIEDVNIVVYENSTGTWNVLWSRLTDSNGLVSSEPTAQYLKNYSGQINYTLNITASKASYYSNHTIIDNLIADSQVNLTLMGGVADTTSPIITIDSPTNNAIYNTTWVMLNITTNEACENATYSLNGTANISLSSSSSTKFYKNLTGLADNSTYNITFWANDTSGNWGQSSLIYFTINTSYGQAEEETKSMINNTGTTNFKGYLTLKVQKNSPEVVSSEVSSLTSIVNVSSPPPST</sequence>
<reference evidence="1" key="1">
    <citation type="journal article" date="2014" name="Front. Microbiol.">
        <title>High frequency of phylogenetically diverse reductive dehalogenase-homologous genes in deep subseafloor sedimentary metagenomes.</title>
        <authorList>
            <person name="Kawai M."/>
            <person name="Futagami T."/>
            <person name="Toyoda A."/>
            <person name="Takaki Y."/>
            <person name="Nishi S."/>
            <person name="Hori S."/>
            <person name="Arai W."/>
            <person name="Tsubouchi T."/>
            <person name="Morono Y."/>
            <person name="Uchiyama I."/>
            <person name="Ito T."/>
            <person name="Fujiyama A."/>
            <person name="Inagaki F."/>
            <person name="Takami H."/>
        </authorList>
    </citation>
    <scope>NUCLEOTIDE SEQUENCE</scope>
    <source>
        <strain evidence="1">Expedition CK06-06</strain>
    </source>
</reference>